<dbReference type="PANTHER" id="PTHR43280">
    <property type="entry name" value="ARAC-FAMILY TRANSCRIPTIONAL REGULATOR"/>
    <property type="match status" value="1"/>
</dbReference>
<dbReference type="InterPro" id="IPR001789">
    <property type="entry name" value="Sig_transdc_resp-reg_receiver"/>
</dbReference>
<evidence type="ECO:0000313" key="8">
    <source>
        <dbReference type="Proteomes" id="UP001491691"/>
    </source>
</evidence>
<dbReference type="PANTHER" id="PTHR43280:SF28">
    <property type="entry name" value="HTH-TYPE TRANSCRIPTIONAL ACTIVATOR RHAS"/>
    <property type="match status" value="1"/>
</dbReference>
<dbReference type="InterPro" id="IPR018060">
    <property type="entry name" value="HTH_AraC"/>
</dbReference>
<dbReference type="SUPFAM" id="SSF46689">
    <property type="entry name" value="Homeodomain-like"/>
    <property type="match status" value="2"/>
</dbReference>
<evidence type="ECO:0000259" key="6">
    <source>
        <dbReference type="PROSITE" id="PS50110"/>
    </source>
</evidence>
<evidence type="ECO:0000259" key="5">
    <source>
        <dbReference type="PROSITE" id="PS01124"/>
    </source>
</evidence>
<dbReference type="PROSITE" id="PS01124">
    <property type="entry name" value="HTH_ARAC_FAMILY_2"/>
    <property type="match status" value="1"/>
</dbReference>
<dbReference type="EMBL" id="JBBNPP010000003">
    <property type="protein sequence ID" value="MEQ3346232.1"/>
    <property type="molecule type" value="Genomic_DNA"/>
</dbReference>
<dbReference type="SUPFAM" id="SSF52172">
    <property type="entry name" value="CheY-like"/>
    <property type="match status" value="1"/>
</dbReference>
<dbReference type="Pfam" id="PF00072">
    <property type="entry name" value="Response_reg"/>
    <property type="match status" value="1"/>
</dbReference>
<keyword evidence="3" id="KW-0804">Transcription</keyword>
<dbReference type="SMART" id="SM00448">
    <property type="entry name" value="REC"/>
    <property type="match status" value="1"/>
</dbReference>
<dbReference type="GO" id="GO:0003677">
    <property type="term" value="F:DNA binding"/>
    <property type="evidence" value="ECO:0007669"/>
    <property type="project" value="UniProtKB-KW"/>
</dbReference>
<dbReference type="Gene3D" id="1.10.10.60">
    <property type="entry name" value="Homeodomain-like"/>
    <property type="match status" value="2"/>
</dbReference>
<gene>
    <name evidence="7" type="ORF">AAA073_02145</name>
</gene>
<evidence type="ECO:0000256" key="2">
    <source>
        <dbReference type="ARBA" id="ARBA00023125"/>
    </source>
</evidence>
<organism evidence="7 8">
    <name type="scientific">Peptoniphilus senegalensis</name>
    <dbReference type="NCBI Taxonomy" id="1465757"/>
    <lineage>
        <taxon>Bacteria</taxon>
        <taxon>Bacillati</taxon>
        <taxon>Bacillota</taxon>
        <taxon>Tissierellia</taxon>
        <taxon>Tissierellales</taxon>
        <taxon>Peptoniphilaceae</taxon>
        <taxon>Peptoniphilus</taxon>
    </lineage>
</organism>
<comment type="caution">
    <text evidence="7">The sequence shown here is derived from an EMBL/GenBank/DDBJ whole genome shotgun (WGS) entry which is preliminary data.</text>
</comment>
<feature type="modified residue" description="4-aspartylphosphate" evidence="4">
    <location>
        <position position="54"/>
    </location>
</feature>
<feature type="domain" description="HTH araC/xylS-type" evidence="5">
    <location>
        <begin position="234"/>
        <end position="332"/>
    </location>
</feature>
<evidence type="ECO:0000256" key="4">
    <source>
        <dbReference type="PROSITE-ProRule" id="PRU00169"/>
    </source>
</evidence>
<dbReference type="SMART" id="SM00342">
    <property type="entry name" value="HTH_ARAC"/>
    <property type="match status" value="1"/>
</dbReference>
<reference evidence="7 8" key="1">
    <citation type="submission" date="2024-04" db="EMBL/GenBank/DDBJ databases">
        <title>Human intestinal bacterial collection.</title>
        <authorList>
            <person name="Pauvert C."/>
            <person name="Hitch T.C.A."/>
            <person name="Clavel T."/>
        </authorList>
    </citation>
    <scope>NUCLEOTIDE SEQUENCE [LARGE SCALE GENOMIC DNA]</scope>
    <source>
        <strain evidence="7 8">CLA-SR-H019</strain>
    </source>
</reference>
<dbReference type="RefSeq" id="WP_349188141.1">
    <property type="nucleotide sequence ID" value="NZ_JBBNPP010000003.1"/>
</dbReference>
<evidence type="ECO:0000313" key="7">
    <source>
        <dbReference type="EMBL" id="MEQ3346232.1"/>
    </source>
</evidence>
<keyword evidence="8" id="KW-1185">Reference proteome</keyword>
<keyword evidence="2 7" id="KW-0238">DNA-binding</keyword>
<keyword evidence="1" id="KW-0805">Transcription regulation</keyword>
<protein>
    <submittedName>
        <fullName evidence="7">DNA-binding response regulator</fullName>
    </submittedName>
</protein>
<sequence>MHSVLLVSNQFLTRSTLRKIIEKNEKFSIFAETHSTKEAIELVKNNNIDLVFSDFLLPGISGVDFINKVEEANKDTKVFLLTFPHDLVFEENANVNLSQIILKPLTFEKVNEKLIRYDNISHSSFQKDFILEMEKSVNMNDFLEVYEYLTEQINEFDFENKDVEVRNQIKDKLINYGNRIINLNSLVEETEVIDRDFPLKDVMVKDKRLCNIWMFKIVDYYFKKKSITKYPILKDICDYINNNLDKNISLNDVVKECNISQGYLSRLFKNEYKLTVVNYIHLKKINLAKEYIILENRSVLDTAFNLGYNEYGYFSKIFKKYENMTVEQFKKAR</sequence>
<dbReference type="PROSITE" id="PS50110">
    <property type="entry name" value="RESPONSE_REGULATORY"/>
    <property type="match status" value="1"/>
</dbReference>
<keyword evidence="4" id="KW-0597">Phosphoprotein</keyword>
<dbReference type="Proteomes" id="UP001491691">
    <property type="component" value="Unassembled WGS sequence"/>
</dbReference>
<evidence type="ECO:0000256" key="3">
    <source>
        <dbReference type="ARBA" id="ARBA00023163"/>
    </source>
</evidence>
<proteinExistence type="predicted"/>
<dbReference type="InterPro" id="IPR009057">
    <property type="entry name" value="Homeodomain-like_sf"/>
</dbReference>
<dbReference type="InterPro" id="IPR011006">
    <property type="entry name" value="CheY-like_superfamily"/>
</dbReference>
<accession>A0ABV1J007</accession>
<dbReference type="Pfam" id="PF12833">
    <property type="entry name" value="HTH_18"/>
    <property type="match status" value="1"/>
</dbReference>
<dbReference type="Gene3D" id="3.40.50.2300">
    <property type="match status" value="1"/>
</dbReference>
<evidence type="ECO:0000256" key="1">
    <source>
        <dbReference type="ARBA" id="ARBA00023015"/>
    </source>
</evidence>
<feature type="domain" description="Response regulatory" evidence="6">
    <location>
        <begin position="3"/>
        <end position="118"/>
    </location>
</feature>
<name>A0ABV1J007_9FIRM</name>